<reference evidence="1 2" key="2">
    <citation type="journal article" date="2022" name="Mol. Ecol. Resour.">
        <title>The genomes of chicory, endive, great burdock and yacon provide insights into Asteraceae paleo-polyploidization history and plant inulin production.</title>
        <authorList>
            <person name="Fan W."/>
            <person name="Wang S."/>
            <person name="Wang H."/>
            <person name="Wang A."/>
            <person name="Jiang F."/>
            <person name="Liu H."/>
            <person name="Zhao H."/>
            <person name="Xu D."/>
            <person name="Zhang Y."/>
        </authorList>
    </citation>
    <scope>NUCLEOTIDE SEQUENCE [LARGE SCALE GENOMIC DNA]</scope>
    <source>
        <strain evidence="2">cv. Yunnan</strain>
        <tissue evidence="1">Leaves</tissue>
    </source>
</reference>
<reference evidence="2" key="1">
    <citation type="journal article" date="2022" name="Mol. Ecol. Resour.">
        <title>The genomes of chicory, endive, great burdock and yacon provide insights into Asteraceae palaeo-polyploidization history and plant inulin production.</title>
        <authorList>
            <person name="Fan W."/>
            <person name="Wang S."/>
            <person name="Wang H."/>
            <person name="Wang A."/>
            <person name="Jiang F."/>
            <person name="Liu H."/>
            <person name="Zhao H."/>
            <person name="Xu D."/>
            <person name="Zhang Y."/>
        </authorList>
    </citation>
    <scope>NUCLEOTIDE SEQUENCE [LARGE SCALE GENOMIC DNA]</scope>
    <source>
        <strain evidence="2">cv. Yunnan</strain>
    </source>
</reference>
<sequence length="133" mass="15464">MATYARSHGGDGGGRDPRRNSRRLPTDCESPSSKKVRGRDRNLDMLEAFAQNGNKPLPLELDPTHETYKFVDPNGLWFVRQITIALEKIPSHYIGWESIPREHQSTVFRNLHNYFDFESWSDMRRYNKVEPSA</sequence>
<protein>
    <submittedName>
        <fullName evidence="1">Uncharacterized protein</fullName>
    </submittedName>
</protein>
<gene>
    <name evidence="1" type="ORF">L1987_12945</name>
</gene>
<dbReference type="Proteomes" id="UP001056120">
    <property type="component" value="Linkage Group LG04"/>
</dbReference>
<organism evidence="1 2">
    <name type="scientific">Smallanthus sonchifolius</name>
    <dbReference type="NCBI Taxonomy" id="185202"/>
    <lineage>
        <taxon>Eukaryota</taxon>
        <taxon>Viridiplantae</taxon>
        <taxon>Streptophyta</taxon>
        <taxon>Embryophyta</taxon>
        <taxon>Tracheophyta</taxon>
        <taxon>Spermatophyta</taxon>
        <taxon>Magnoliopsida</taxon>
        <taxon>eudicotyledons</taxon>
        <taxon>Gunneridae</taxon>
        <taxon>Pentapetalae</taxon>
        <taxon>asterids</taxon>
        <taxon>campanulids</taxon>
        <taxon>Asterales</taxon>
        <taxon>Asteraceae</taxon>
        <taxon>Asteroideae</taxon>
        <taxon>Heliantheae alliance</taxon>
        <taxon>Millerieae</taxon>
        <taxon>Smallanthus</taxon>
    </lineage>
</organism>
<dbReference type="EMBL" id="CM042021">
    <property type="protein sequence ID" value="KAI3819121.1"/>
    <property type="molecule type" value="Genomic_DNA"/>
</dbReference>
<name>A0ACB9JHG6_9ASTR</name>
<accession>A0ACB9JHG6</accession>
<keyword evidence="2" id="KW-1185">Reference proteome</keyword>
<comment type="caution">
    <text evidence="1">The sequence shown here is derived from an EMBL/GenBank/DDBJ whole genome shotgun (WGS) entry which is preliminary data.</text>
</comment>
<evidence type="ECO:0000313" key="1">
    <source>
        <dbReference type="EMBL" id="KAI3819121.1"/>
    </source>
</evidence>
<proteinExistence type="predicted"/>
<evidence type="ECO:0000313" key="2">
    <source>
        <dbReference type="Proteomes" id="UP001056120"/>
    </source>
</evidence>